<dbReference type="GO" id="GO:0005685">
    <property type="term" value="C:U1 snRNP"/>
    <property type="evidence" value="ECO:0007669"/>
    <property type="project" value="TreeGrafter"/>
</dbReference>
<dbReference type="Proteomes" id="UP000095751">
    <property type="component" value="Unassembled WGS sequence"/>
</dbReference>
<keyword evidence="4" id="KW-1185">Reference proteome</keyword>
<evidence type="ECO:0000313" key="3">
    <source>
        <dbReference type="EMBL" id="OEU06126.1"/>
    </source>
</evidence>
<feature type="domain" description="WW" evidence="2">
    <location>
        <begin position="93"/>
        <end position="119"/>
    </location>
</feature>
<proteinExistence type="predicted"/>
<evidence type="ECO:0000313" key="4">
    <source>
        <dbReference type="Proteomes" id="UP000095751"/>
    </source>
</evidence>
<dbReference type="InterPro" id="IPR001202">
    <property type="entry name" value="WW_dom"/>
</dbReference>
<feature type="compositionally biased region" description="Polar residues" evidence="1">
    <location>
        <begin position="21"/>
        <end position="30"/>
    </location>
</feature>
<dbReference type="GO" id="GO:0045292">
    <property type="term" value="P:mRNA cis splicing, via spliceosome"/>
    <property type="evidence" value="ECO:0007669"/>
    <property type="project" value="InterPro"/>
</dbReference>
<dbReference type="PROSITE" id="PS01159">
    <property type="entry name" value="WW_DOMAIN_1"/>
    <property type="match status" value="1"/>
</dbReference>
<protein>
    <recommendedName>
        <fullName evidence="2">WW domain-containing protein</fullName>
    </recommendedName>
</protein>
<dbReference type="GO" id="GO:0003723">
    <property type="term" value="F:RNA binding"/>
    <property type="evidence" value="ECO:0007669"/>
    <property type="project" value="TreeGrafter"/>
</dbReference>
<feature type="region of interest" description="Disordered" evidence="1">
    <location>
        <begin position="1"/>
        <end position="87"/>
    </location>
</feature>
<sequence length="119" mass="14065">MTDDDDYEWSAFRDDSGQIYYHNNKTNETSWEPPPNDEPYHPVDEAEEEEKEKEGEEVANDDIDDKNDNDNDENDNDNDNDNEAVTAKTVGDWIEYMDDEKGKPYYFNQVTNETVWERP</sequence>
<dbReference type="Pfam" id="PF00397">
    <property type="entry name" value="WW"/>
    <property type="match status" value="2"/>
</dbReference>
<dbReference type="SUPFAM" id="SSF51045">
    <property type="entry name" value="WW domain"/>
    <property type="match status" value="2"/>
</dbReference>
<dbReference type="AlphaFoldDB" id="A0A1E7EJN6"/>
<dbReference type="Gene3D" id="2.20.70.10">
    <property type="match status" value="2"/>
</dbReference>
<dbReference type="KEGG" id="fcy:FRACYDRAFT_202393"/>
<feature type="non-terminal residue" evidence="3">
    <location>
        <position position="119"/>
    </location>
</feature>
<accession>A0A1E7EJN6</accession>
<organism evidence="3 4">
    <name type="scientific">Fragilariopsis cylindrus CCMP1102</name>
    <dbReference type="NCBI Taxonomy" id="635003"/>
    <lineage>
        <taxon>Eukaryota</taxon>
        <taxon>Sar</taxon>
        <taxon>Stramenopiles</taxon>
        <taxon>Ochrophyta</taxon>
        <taxon>Bacillariophyta</taxon>
        <taxon>Bacillariophyceae</taxon>
        <taxon>Bacillariophycidae</taxon>
        <taxon>Bacillariales</taxon>
        <taxon>Bacillariaceae</taxon>
        <taxon>Fragilariopsis</taxon>
    </lineage>
</organism>
<feature type="domain" description="WW" evidence="2">
    <location>
        <begin position="9"/>
        <end position="36"/>
    </location>
</feature>
<gene>
    <name evidence="3" type="ORF">FRACYDRAFT_202393</name>
</gene>
<dbReference type="PROSITE" id="PS50020">
    <property type="entry name" value="WW_DOMAIN_2"/>
    <property type="match status" value="2"/>
</dbReference>
<name>A0A1E7EJN6_9STRA</name>
<dbReference type="PANTHER" id="PTHR11864:SF0">
    <property type="entry name" value="PRP40 PRE-MRNA PROCESSING FACTOR 40 HOMOLOG A (YEAST)"/>
    <property type="match status" value="1"/>
</dbReference>
<evidence type="ECO:0000259" key="2">
    <source>
        <dbReference type="PROSITE" id="PS50020"/>
    </source>
</evidence>
<dbReference type="OrthoDB" id="511287at2759"/>
<dbReference type="InParanoid" id="A0A1E7EJN6"/>
<feature type="compositionally biased region" description="Acidic residues" evidence="1">
    <location>
        <begin position="45"/>
        <end position="82"/>
    </location>
</feature>
<dbReference type="InterPro" id="IPR039726">
    <property type="entry name" value="Prp40-like"/>
</dbReference>
<dbReference type="InterPro" id="IPR036020">
    <property type="entry name" value="WW_dom_sf"/>
</dbReference>
<reference evidence="3 4" key="1">
    <citation type="submission" date="2016-09" db="EMBL/GenBank/DDBJ databases">
        <title>Extensive genetic diversity and differential bi-allelic expression allows diatom success in the polar Southern Ocean.</title>
        <authorList>
            <consortium name="DOE Joint Genome Institute"/>
            <person name="Mock T."/>
            <person name="Otillar R.P."/>
            <person name="Strauss J."/>
            <person name="Dupont C."/>
            <person name="Frickenhaus S."/>
            <person name="Maumus F."/>
            <person name="Mcmullan M."/>
            <person name="Sanges R."/>
            <person name="Schmutz J."/>
            <person name="Toseland A."/>
            <person name="Valas R."/>
            <person name="Veluchamy A."/>
            <person name="Ward B.J."/>
            <person name="Allen A."/>
            <person name="Barry K."/>
            <person name="Falciatore A."/>
            <person name="Ferrante M."/>
            <person name="Fortunato A.E."/>
            <person name="Gloeckner G."/>
            <person name="Gruber A."/>
            <person name="Hipkin R."/>
            <person name="Janech M."/>
            <person name="Kroth P."/>
            <person name="Leese F."/>
            <person name="Lindquist E."/>
            <person name="Lyon B.R."/>
            <person name="Martin J."/>
            <person name="Mayer C."/>
            <person name="Parker M."/>
            <person name="Quesneville H."/>
            <person name="Raymond J."/>
            <person name="Uhlig C."/>
            <person name="Valentin K.U."/>
            <person name="Worden A.Z."/>
            <person name="Armbrust E.V."/>
            <person name="Bowler C."/>
            <person name="Green B."/>
            <person name="Moulton V."/>
            <person name="Van Oosterhout C."/>
            <person name="Grigoriev I."/>
        </authorList>
    </citation>
    <scope>NUCLEOTIDE SEQUENCE [LARGE SCALE GENOMIC DNA]</scope>
    <source>
        <strain evidence="3 4">CCMP1102</strain>
    </source>
</reference>
<dbReference type="PANTHER" id="PTHR11864">
    <property type="entry name" value="PRE-MRNA-PROCESSING PROTEIN PRP40"/>
    <property type="match status" value="1"/>
</dbReference>
<dbReference type="GO" id="GO:0071004">
    <property type="term" value="C:U2-type prespliceosome"/>
    <property type="evidence" value="ECO:0007669"/>
    <property type="project" value="TreeGrafter"/>
</dbReference>
<dbReference type="CDD" id="cd00201">
    <property type="entry name" value="WW"/>
    <property type="match status" value="2"/>
</dbReference>
<dbReference type="SMART" id="SM00456">
    <property type="entry name" value="WW"/>
    <property type="match status" value="2"/>
</dbReference>
<evidence type="ECO:0000256" key="1">
    <source>
        <dbReference type="SAM" id="MobiDB-lite"/>
    </source>
</evidence>
<dbReference type="EMBL" id="KV784427">
    <property type="protein sequence ID" value="OEU06126.1"/>
    <property type="molecule type" value="Genomic_DNA"/>
</dbReference>